<dbReference type="SUPFAM" id="SSF53098">
    <property type="entry name" value="Ribonuclease H-like"/>
    <property type="match status" value="1"/>
</dbReference>
<evidence type="ECO:0000256" key="5">
    <source>
        <dbReference type="ARBA" id="ARBA00022801"/>
    </source>
</evidence>
<organism evidence="8 9">
    <name type="scientific">Chunga burmeisteri</name>
    <name type="common">Black-legged seriema</name>
    <dbReference type="NCBI Taxonomy" id="1352770"/>
    <lineage>
        <taxon>Eukaryota</taxon>
        <taxon>Metazoa</taxon>
        <taxon>Chordata</taxon>
        <taxon>Craniata</taxon>
        <taxon>Vertebrata</taxon>
        <taxon>Euteleostomi</taxon>
        <taxon>Archelosauria</taxon>
        <taxon>Archosauria</taxon>
        <taxon>Dinosauria</taxon>
        <taxon>Saurischia</taxon>
        <taxon>Theropoda</taxon>
        <taxon>Coelurosauria</taxon>
        <taxon>Aves</taxon>
        <taxon>Neognathae</taxon>
        <taxon>Neoaves</taxon>
        <taxon>Telluraves</taxon>
        <taxon>Australaves</taxon>
        <taxon>Cariamiformes</taxon>
        <taxon>Cariamidae</taxon>
        <taxon>Chunga</taxon>
    </lineage>
</organism>
<sequence>TQNWITRPMREEAPIKEATTVYTDAGKKSRTAAATWFRDGTWNHHILKARSDDSLQTLELLAVVWTLGHFEEPLNIVTDSLYVAGIIQRIEDAAIRKVENRRLFELFV</sequence>
<dbReference type="GO" id="GO:0035613">
    <property type="term" value="F:RNA stem-loop binding"/>
    <property type="evidence" value="ECO:0007669"/>
    <property type="project" value="TreeGrafter"/>
</dbReference>
<evidence type="ECO:0000256" key="3">
    <source>
        <dbReference type="ARBA" id="ARBA00022722"/>
    </source>
</evidence>
<dbReference type="InterPro" id="IPR036397">
    <property type="entry name" value="RNaseH_sf"/>
</dbReference>
<evidence type="ECO:0000256" key="4">
    <source>
        <dbReference type="ARBA" id="ARBA00022759"/>
    </source>
</evidence>
<dbReference type="GO" id="GO:0004523">
    <property type="term" value="F:RNA-DNA hybrid ribonuclease activity"/>
    <property type="evidence" value="ECO:0007669"/>
    <property type="project" value="InterPro"/>
</dbReference>
<dbReference type="PANTHER" id="PTHR41694">
    <property type="entry name" value="ENDOGENOUS RETROVIRUS GROUP K MEMBER POL PROTEIN"/>
    <property type="match status" value="1"/>
</dbReference>
<feature type="non-terminal residue" evidence="8">
    <location>
        <position position="108"/>
    </location>
</feature>
<proteinExistence type="predicted"/>
<evidence type="ECO:0000256" key="2">
    <source>
        <dbReference type="ARBA" id="ARBA00022695"/>
    </source>
</evidence>
<dbReference type="OrthoDB" id="9395371at2759"/>
<keyword evidence="4" id="KW-0255">Endonuclease</keyword>
<dbReference type="Pfam" id="PF00075">
    <property type="entry name" value="RNase_H"/>
    <property type="match status" value="1"/>
</dbReference>
<dbReference type="PROSITE" id="PS50879">
    <property type="entry name" value="RNASE_H_1"/>
    <property type="match status" value="1"/>
</dbReference>
<dbReference type="PANTHER" id="PTHR41694:SF3">
    <property type="entry name" value="RNA-DIRECTED DNA POLYMERASE-RELATED"/>
    <property type="match status" value="1"/>
</dbReference>
<evidence type="ECO:0000256" key="1">
    <source>
        <dbReference type="ARBA" id="ARBA00022679"/>
    </source>
</evidence>
<keyword evidence="9" id="KW-1185">Reference proteome</keyword>
<evidence type="ECO:0000313" key="9">
    <source>
        <dbReference type="Proteomes" id="UP000541181"/>
    </source>
</evidence>
<gene>
    <name evidence="8" type="primary">Hervk_2</name>
    <name evidence="8" type="ORF">CHUBUR_R15830</name>
</gene>
<name>A0A7K5H788_9AVES</name>
<dbReference type="Gene3D" id="3.30.420.10">
    <property type="entry name" value="Ribonuclease H-like superfamily/Ribonuclease H"/>
    <property type="match status" value="1"/>
</dbReference>
<reference evidence="8 9" key="1">
    <citation type="submission" date="2019-09" db="EMBL/GenBank/DDBJ databases">
        <title>Bird 10,000 Genomes (B10K) Project - Family phase.</title>
        <authorList>
            <person name="Zhang G."/>
        </authorList>
    </citation>
    <scope>NUCLEOTIDE SEQUENCE [LARGE SCALE GENOMIC DNA]</scope>
    <source>
        <strain evidence="8">B10K-CU-031-22</strain>
    </source>
</reference>
<keyword evidence="1" id="KW-0808">Transferase</keyword>
<dbReference type="AlphaFoldDB" id="A0A7K5H788"/>
<dbReference type="InterPro" id="IPR002156">
    <property type="entry name" value="RNaseH_domain"/>
</dbReference>
<evidence type="ECO:0000256" key="6">
    <source>
        <dbReference type="ARBA" id="ARBA00022918"/>
    </source>
</evidence>
<comment type="caution">
    <text evidence="8">The sequence shown here is derived from an EMBL/GenBank/DDBJ whole genome shotgun (WGS) entry which is preliminary data.</text>
</comment>
<feature type="non-terminal residue" evidence="8">
    <location>
        <position position="1"/>
    </location>
</feature>
<evidence type="ECO:0000313" key="8">
    <source>
        <dbReference type="EMBL" id="NWS65211.1"/>
    </source>
</evidence>
<dbReference type="EMBL" id="VZRC01002199">
    <property type="protein sequence ID" value="NWS65211.1"/>
    <property type="molecule type" value="Genomic_DNA"/>
</dbReference>
<dbReference type="InterPro" id="IPR012337">
    <property type="entry name" value="RNaseH-like_sf"/>
</dbReference>
<protein>
    <submittedName>
        <fullName evidence="8">PO113 protein</fullName>
    </submittedName>
</protein>
<keyword evidence="2" id="KW-0548">Nucleotidyltransferase</keyword>
<dbReference type="GO" id="GO:0003964">
    <property type="term" value="F:RNA-directed DNA polymerase activity"/>
    <property type="evidence" value="ECO:0007669"/>
    <property type="project" value="UniProtKB-KW"/>
</dbReference>
<keyword evidence="3" id="KW-0540">Nuclease</keyword>
<keyword evidence="6" id="KW-0695">RNA-directed DNA polymerase</keyword>
<feature type="domain" description="RNase H type-1" evidence="7">
    <location>
        <begin position="15"/>
        <end position="108"/>
    </location>
</feature>
<accession>A0A7K5H788</accession>
<evidence type="ECO:0000259" key="7">
    <source>
        <dbReference type="PROSITE" id="PS50879"/>
    </source>
</evidence>
<dbReference type="Proteomes" id="UP000541181">
    <property type="component" value="Unassembled WGS sequence"/>
</dbReference>
<keyword evidence="5" id="KW-0378">Hydrolase</keyword>